<reference evidence="1" key="3">
    <citation type="submission" date="2025-09" db="UniProtKB">
        <authorList>
            <consortium name="Ensembl"/>
        </authorList>
    </citation>
    <scope>IDENTIFICATION</scope>
</reference>
<protein>
    <submittedName>
        <fullName evidence="1">Uncharacterized protein</fullName>
    </submittedName>
</protein>
<name>A0A3P8V233_CYNSE</name>
<evidence type="ECO:0000313" key="2">
    <source>
        <dbReference type="Proteomes" id="UP000265120"/>
    </source>
</evidence>
<sequence>VYCIANNSTVHPLTAVRHSFGFSLPSSPQNTSCSFTHCLLVYLTRGCSHPEICLLKVLNNNKHEKPYTTLFKKRVCKIITLFFYWPRR</sequence>
<organism evidence="1 2">
    <name type="scientific">Cynoglossus semilaevis</name>
    <name type="common">Tongue sole</name>
    <dbReference type="NCBI Taxonomy" id="244447"/>
    <lineage>
        <taxon>Eukaryota</taxon>
        <taxon>Metazoa</taxon>
        <taxon>Chordata</taxon>
        <taxon>Craniata</taxon>
        <taxon>Vertebrata</taxon>
        <taxon>Euteleostomi</taxon>
        <taxon>Actinopterygii</taxon>
        <taxon>Neopterygii</taxon>
        <taxon>Teleostei</taxon>
        <taxon>Neoteleostei</taxon>
        <taxon>Acanthomorphata</taxon>
        <taxon>Carangaria</taxon>
        <taxon>Pleuronectiformes</taxon>
        <taxon>Pleuronectoidei</taxon>
        <taxon>Cynoglossidae</taxon>
        <taxon>Cynoglossinae</taxon>
        <taxon>Cynoglossus</taxon>
    </lineage>
</organism>
<evidence type="ECO:0000313" key="1">
    <source>
        <dbReference type="Ensembl" id="ENSCSEP00000008627.1"/>
    </source>
</evidence>
<reference evidence="1" key="2">
    <citation type="submission" date="2025-08" db="UniProtKB">
        <authorList>
            <consortium name="Ensembl"/>
        </authorList>
    </citation>
    <scope>IDENTIFICATION</scope>
</reference>
<keyword evidence="2" id="KW-1185">Reference proteome</keyword>
<dbReference type="Ensembl" id="ENSCSET00000008717.1">
    <property type="protein sequence ID" value="ENSCSEP00000008627.1"/>
    <property type="gene ID" value="ENSCSEG00000005507.1"/>
</dbReference>
<dbReference type="AlphaFoldDB" id="A0A3P8V233"/>
<proteinExistence type="predicted"/>
<dbReference type="Proteomes" id="UP000265120">
    <property type="component" value="Chromosome 10"/>
</dbReference>
<accession>A0A3P8V233</accession>
<dbReference type="InParanoid" id="A0A3P8V233"/>
<reference evidence="1 2" key="1">
    <citation type="journal article" date="2014" name="Nat. Genet.">
        <title>Whole-genome sequence of a flatfish provides insights into ZW sex chromosome evolution and adaptation to a benthic lifestyle.</title>
        <authorList>
            <person name="Chen S."/>
            <person name="Zhang G."/>
            <person name="Shao C."/>
            <person name="Huang Q."/>
            <person name="Liu G."/>
            <person name="Zhang P."/>
            <person name="Song W."/>
            <person name="An N."/>
            <person name="Chalopin D."/>
            <person name="Volff J.N."/>
            <person name="Hong Y."/>
            <person name="Li Q."/>
            <person name="Sha Z."/>
            <person name="Zhou H."/>
            <person name="Xie M."/>
            <person name="Yu Q."/>
            <person name="Liu Y."/>
            <person name="Xiang H."/>
            <person name="Wang N."/>
            <person name="Wu K."/>
            <person name="Yang C."/>
            <person name="Zhou Q."/>
            <person name="Liao X."/>
            <person name="Yang L."/>
            <person name="Hu Q."/>
            <person name="Zhang J."/>
            <person name="Meng L."/>
            <person name="Jin L."/>
            <person name="Tian Y."/>
            <person name="Lian J."/>
            <person name="Yang J."/>
            <person name="Miao G."/>
            <person name="Liu S."/>
            <person name="Liang Z."/>
            <person name="Yan F."/>
            <person name="Li Y."/>
            <person name="Sun B."/>
            <person name="Zhang H."/>
            <person name="Zhang J."/>
            <person name="Zhu Y."/>
            <person name="Du M."/>
            <person name="Zhao Y."/>
            <person name="Schartl M."/>
            <person name="Tang Q."/>
            <person name="Wang J."/>
        </authorList>
    </citation>
    <scope>NUCLEOTIDE SEQUENCE</scope>
</reference>